<protein>
    <recommendedName>
        <fullName evidence="6">NAC domain-containing protein</fullName>
    </recommendedName>
</protein>
<evidence type="ECO:0000259" key="6">
    <source>
        <dbReference type="PROSITE" id="PS51005"/>
    </source>
</evidence>
<dbReference type="Proteomes" id="UP000886595">
    <property type="component" value="Unassembled WGS sequence"/>
</dbReference>
<proteinExistence type="predicted"/>
<evidence type="ECO:0000256" key="5">
    <source>
        <dbReference type="ARBA" id="ARBA00023242"/>
    </source>
</evidence>
<dbReference type="InterPro" id="IPR036093">
    <property type="entry name" value="NAC_dom_sf"/>
</dbReference>
<dbReference type="Gene3D" id="2.170.150.80">
    <property type="entry name" value="NAC domain"/>
    <property type="match status" value="1"/>
</dbReference>
<comment type="subcellular location">
    <subcellularLocation>
        <location evidence="1">Nucleus</location>
    </subcellularLocation>
</comment>
<dbReference type="InterPro" id="IPR003441">
    <property type="entry name" value="NAC-dom"/>
</dbReference>
<accession>A0A8X8B1G3</accession>
<dbReference type="GO" id="GO:0003677">
    <property type="term" value="F:DNA binding"/>
    <property type="evidence" value="ECO:0007669"/>
    <property type="project" value="UniProtKB-KW"/>
</dbReference>
<keyword evidence="8" id="KW-1185">Reference proteome</keyword>
<dbReference type="EMBL" id="JAAMPC010000003">
    <property type="protein sequence ID" value="KAG2320334.1"/>
    <property type="molecule type" value="Genomic_DNA"/>
</dbReference>
<evidence type="ECO:0000256" key="3">
    <source>
        <dbReference type="ARBA" id="ARBA00023125"/>
    </source>
</evidence>
<evidence type="ECO:0000313" key="7">
    <source>
        <dbReference type="EMBL" id="KAG2320334.1"/>
    </source>
</evidence>
<dbReference type="PROSITE" id="PS51005">
    <property type="entry name" value="NAC"/>
    <property type="match status" value="1"/>
</dbReference>
<gene>
    <name evidence="7" type="ORF">Bca52824_013547</name>
</gene>
<comment type="caution">
    <text evidence="7">The sequence shown here is derived from an EMBL/GenBank/DDBJ whole genome shotgun (WGS) entry which is preliminary data.</text>
</comment>
<keyword evidence="5" id="KW-0539">Nucleus</keyword>
<dbReference type="GO" id="GO:0005634">
    <property type="term" value="C:nucleus"/>
    <property type="evidence" value="ECO:0007669"/>
    <property type="project" value="UniProtKB-SubCell"/>
</dbReference>
<name>A0A8X8B1G3_BRACI</name>
<dbReference type="OrthoDB" id="895456at2759"/>
<keyword evidence="3" id="KW-0238">DNA-binding</keyword>
<organism evidence="7 8">
    <name type="scientific">Brassica carinata</name>
    <name type="common">Ethiopian mustard</name>
    <name type="synonym">Abyssinian cabbage</name>
    <dbReference type="NCBI Taxonomy" id="52824"/>
    <lineage>
        <taxon>Eukaryota</taxon>
        <taxon>Viridiplantae</taxon>
        <taxon>Streptophyta</taxon>
        <taxon>Embryophyta</taxon>
        <taxon>Tracheophyta</taxon>
        <taxon>Spermatophyta</taxon>
        <taxon>Magnoliopsida</taxon>
        <taxon>eudicotyledons</taxon>
        <taxon>Gunneridae</taxon>
        <taxon>Pentapetalae</taxon>
        <taxon>rosids</taxon>
        <taxon>malvids</taxon>
        <taxon>Brassicales</taxon>
        <taxon>Brassicaceae</taxon>
        <taxon>Brassiceae</taxon>
        <taxon>Brassica</taxon>
    </lineage>
</organism>
<reference evidence="7 8" key="1">
    <citation type="submission" date="2020-02" db="EMBL/GenBank/DDBJ databases">
        <authorList>
            <person name="Ma Q."/>
            <person name="Huang Y."/>
            <person name="Song X."/>
            <person name="Pei D."/>
        </authorList>
    </citation>
    <scope>NUCLEOTIDE SEQUENCE [LARGE SCALE GENOMIC DNA]</scope>
    <source>
        <strain evidence="7">Sxm20200214</strain>
        <tissue evidence="7">Leaf</tissue>
    </source>
</reference>
<evidence type="ECO:0000313" key="8">
    <source>
        <dbReference type="Proteomes" id="UP000886595"/>
    </source>
</evidence>
<evidence type="ECO:0000256" key="2">
    <source>
        <dbReference type="ARBA" id="ARBA00023015"/>
    </source>
</evidence>
<evidence type="ECO:0000256" key="4">
    <source>
        <dbReference type="ARBA" id="ARBA00023163"/>
    </source>
</evidence>
<dbReference type="Pfam" id="PF02365">
    <property type="entry name" value="NAM"/>
    <property type="match status" value="1"/>
</dbReference>
<dbReference type="AlphaFoldDB" id="A0A8X8B1G3"/>
<sequence length="403" mass="45166">MEYPVGFRFSPTDHEILGYYLRLKNLGGDTSLVDEVISTVDIYSFEPLELPHHSRMESTDQVWYFFGRKENKYNKGEKQRRQTTFGYWKKTGLTTEIMQKRGDREKIGEKRVLVFYVRESKSKSDWVMHEYVATSLPPTHQMVTYTVCKVMFKDLHSSSAAAVSVGSGEIEQNHSLITHMNNSGGGLSSAAEGSPFALQTQRQFTGFLPLEEETQFEDEMLRVFNNLPTDDWNSLFNNEEQETIMLTQEDRNDYKPKKSLTGIFIGYSDDDSDSDLNSATTTDSIQTWSTGDSFGSSYPRIDQISDLQESSCSTTESASGTQEVSKALGTNDIDTSEKKINPYDDAQGSEIGQEMMIKNKRAGFIYRMSGGIAAAGDEEKKACVSMVAGNLTLLSSATNHDSV</sequence>
<keyword evidence="4" id="KW-0804">Transcription</keyword>
<dbReference type="GO" id="GO:0006355">
    <property type="term" value="P:regulation of DNA-templated transcription"/>
    <property type="evidence" value="ECO:0007669"/>
    <property type="project" value="InterPro"/>
</dbReference>
<dbReference type="PANTHER" id="PTHR31989">
    <property type="entry name" value="NAC DOMAIN-CONTAINING PROTEIN 82-RELATED"/>
    <property type="match status" value="1"/>
</dbReference>
<evidence type="ECO:0000256" key="1">
    <source>
        <dbReference type="ARBA" id="ARBA00004123"/>
    </source>
</evidence>
<dbReference type="SUPFAM" id="SSF101941">
    <property type="entry name" value="NAC domain"/>
    <property type="match status" value="1"/>
</dbReference>
<feature type="domain" description="NAC" evidence="6">
    <location>
        <begin position="3"/>
        <end position="153"/>
    </location>
</feature>
<keyword evidence="2" id="KW-0805">Transcription regulation</keyword>